<keyword evidence="4 9" id="KW-0812">Transmembrane</keyword>
<proteinExistence type="inferred from homology"/>
<dbReference type="EMBL" id="JASPKZ010000842">
    <property type="protein sequence ID" value="KAJ9598979.1"/>
    <property type="molecule type" value="Genomic_DNA"/>
</dbReference>
<keyword evidence="7" id="KW-0675">Receptor</keyword>
<evidence type="ECO:0000256" key="10">
    <source>
        <dbReference type="SAM" id="SignalP"/>
    </source>
</evidence>
<evidence type="ECO:0000256" key="4">
    <source>
        <dbReference type="ARBA" id="ARBA00022692"/>
    </source>
</evidence>
<evidence type="ECO:0000256" key="5">
    <source>
        <dbReference type="ARBA" id="ARBA00022989"/>
    </source>
</evidence>
<evidence type="ECO:0000259" key="11">
    <source>
        <dbReference type="Pfam" id="PF00060"/>
    </source>
</evidence>
<keyword evidence="6 9" id="KW-0472">Membrane</keyword>
<dbReference type="GO" id="GO:0015276">
    <property type="term" value="F:ligand-gated monoatomic ion channel activity"/>
    <property type="evidence" value="ECO:0007669"/>
    <property type="project" value="InterPro"/>
</dbReference>
<evidence type="ECO:0000256" key="7">
    <source>
        <dbReference type="ARBA" id="ARBA00023170"/>
    </source>
</evidence>
<feature type="transmembrane region" description="Helical" evidence="9">
    <location>
        <begin position="233"/>
        <end position="253"/>
    </location>
</feature>
<dbReference type="Gene3D" id="1.10.287.70">
    <property type="match status" value="1"/>
</dbReference>
<feature type="transmembrane region" description="Helical" evidence="9">
    <location>
        <begin position="626"/>
        <end position="647"/>
    </location>
</feature>
<dbReference type="PANTHER" id="PTHR42643:SF38">
    <property type="entry name" value="IONOTROPIC RECEPTOR 100A"/>
    <property type="match status" value="1"/>
</dbReference>
<keyword evidence="5 9" id="KW-1133">Transmembrane helix</keyword>
<evidence type="ECO:0000256" key="6">
    <source>
        <dbReference type="ARBA" id="ARBA00023136"/>
    </source>
</evidence>
<accession>A0AAD8ER41</accession>
<evidence type="ECO:0000313" key="12">
    <source>
        <dbReference type="EMBL" id="KAJ9598979.1"/>
    </source>
</evidence>
<reference evidence="12" key="1">
    <citation type="journal article" date="2023" name="IScience">
        <title>Live-bearing cockroach genome reveals convergent evolutionary mechanisms linked to viviparity in insects and beyond.</title>
        <authorList>
            <person name="Fouks B."/>
            <person name="Harrison M.C."/>
            <person name="Mikhailova A.A."/>
            <person name="Marchal E."/>
            <person name="English S."/>
            <person name="Carruthers M."/>
            <person name="Jennings E.C."/>
            <person name="Chiamaka E.L."/>
            <person name="Frigard R.A."/>
            <person name="Pippel M."/>
            <person name="Attardo G.M."/>
            <person name="Benoit J.B."/>
            <person name="Bornberg-Bauer E."/>
            <person name="Tobe S.S."/>
        </authorList>
    </citation>
    <scope>NUCLEOTIDE SEQUENCE</scope>
    <source>
        <strain evidence="12">Stay&amp;Tobe</strain>
    </source>
</reference>
<feature type="domain" description="Ionotropic glutamate receptor C-terminal" evidence="11">
    <location>
        <begin position="381"/>
        <end position="492"/>
    </location>
</feature>
<evidence type="ECO:0000313" key="13">
    <source>
        <dbReference type="Proteomes" id="UP001233999"/>
    </source>
</evidence>
<dbReference type="GO" id="GO:0050906">
    <property type="term" value="P:detection of stimulus involved in sensory perception"/>
    <property type="evidence" value="ECO:0007669"/>
    <property type="project" value="UniProtKB-ARBA"/>
</dbReference>
<comment type="similarity">
    <text evidence="2">Belongs to the glutamate-gated ion channel (TC 1.A.10.1) family.</text>
</comment>
<keyword evidence="13" id="KW-1185">Reference proteome</keyword>
<keyword evidence="3" id="KW-1003">Cell membrane</keyword>
<name>A0AAD8ER41_DIPPU</name>
<keyword evidence="10" id="KW-0732">Signal</keyword>
<dbReference type="PANTHER" id="PTHR42643">
    <property type="entry name" value="IONOTROPIC RECEPTOR 20A-RELATED"/>
    <property type="match status" value="1"/>
</dbReference>
<organism evidence="12 13">
    <name type="scientific">Diploptera punctata</name>
    <name type="common">Pacific beetle cockroach</name>
    <dbReference type="NCBI Taxonomy" id="6984"/>
    <lineage>
        <taxon>Eukaryota</taxon>
        <taxon>Metazoa</taxon>
        <taxon>Ecdysozoa</taxon>
        <taxon>Arthropoda</taxon>
        <taxon>Hexapoda</taxon>
        <taxon>Insecta</taxon>
        <taxon>Pterygota</taxon>
        <taxon>Neoptera</taxon>
        <taxon>Polyneoptera</taxon>
        <taxon>Dictyoptera</taxon>
        <taxon>Blattodea</taxon>
        <taxon>Blaberoidea</taxon>
        <taxon>Blaberidae</taxon>
        <taxon>Diplopterinae</taxon>
        <taxon>Diploptera</taxon>
    </lineage>
</organism>
<dbReference type="InterPro" id="IPR052192">
    <property type="entry name" value="Insect_Ionotropic_Sensory_Rcpt"/>
</dbReference>
<dbReference type="InterPro" id="IPR001320">
    <property type="entry name" value="Iontro_rcpt_C"/>
</dbReference>
<evidence type="ECO:0000256" key="1">
    <source>
        <dbReference type="ARBA" id="ARBA00004651"/>
    </source>
</evidence>
<gene>
    <name evidence="12" type="ORF">L9F63_010573</name>
</gene>
<dbReference type="AlphaFoldDB" id="A0AAD8ER41"/>
<dbReference type="Proteomes" id="UP001233999">
    <property type="component" value="Unassembled WGS sequence"/>
</dbReference>
<protein>
    <recommendedName>
        <fullName evidence="11">Ionotropic glutamate receptor C-terminal domain-containing protein</fullName>
    </recommendedName>
</protein>
<comment type="caution">
    <text evidence="12">The sequence shown here is derived from an EMBL/GenBank/DDBJ whole genome shotgun (WGS) entry which is preliminary data.</text>
</comment>
<feature type="signal peptide" evidence="10">
    <location>
        <begin position="1"/>
        <end position="22"/>
    </location>
</feature>
<feature type="transmembrane region" description="Helical" evidence="9">
    <location>
        <begin position="196"/>
        <end position="213"/>
    </location>
</feature>
<feature type="chain" id="PRO_5042085553" description="Ionotropic glutamate receptor C-terminal domain-containing protein" evidence="10">
    <location>
        <begin position="23"/>
        <end position="657"/>
    </location>
</feature>
<evidence type="ECO:0000256" key="9">
    <source>
        <dbReference type="SAM" id="Phobius"/>
    </source>
</evidence>
<evidence type="ECO:0000256" key="3">
    <source>
        <dbReference type="ARBA" id="ARBA00022475"/>
    </source>
</evidence>
<dbReference type="GO" id="GO:0005886">
    <property type="term" value="C:plasma membrane"/>
    <property type="evidence" value="ECO:0007669"/>
    <property type="project" value="UniProtKB-SubCell"/>
</dbReference>
<reference evidence="12" key="2">
    <citation type="submission" date="2023-05" db="EMBL/GenBank/DDBJ databases">
        <authorList>
            <person name="Fouks B."/>
        </authorList>
    </citation>
    <scope>NUCLEOTIDE SEQUENCE</scope>
    <source>
        <strain evidence="12">Stay&amp;Tobe</strain>
        <tissue evidence="12">Testes</tissue>
    </source>
</reference>
<feature type="transmembrane region" description="Helical" evidence="9">
    <location>
        <begin position="437"/>
        <end position="456"/>
    </location>
</feature>
<sequence length="657" mass="76589">MQEYKIGFYFLLLQILICFVRTSIQSSLEEKQEEDIPQCVVDVIKLFFPIHGSIFVSLPTGRNSSDSQVNRRLKRYVYEQKFSCSDKFSHAKNYSSLSGESLDKFRNTCDRFFTPKLKQVPTIRNTSYSGLQNKIIQSIHSTYAWTVTVDTLTSDYRYFYEHFDGFVFILLESNFREDVLRQKAIMQNLSIRKAKVIIIIFGYLKFQNFLFITLDQFSLYETMVIRPVENGTIQILTWSYYICGNFIGGINFLGTCKEANLFPNTIKIPKPPKSYPGCALQLTNNNNPPFIVTSSHKRTVGGIEHKIIKIILSYFNFKVGNLKFEVLRRRQFLGSFNDYRMTHYIDPLAYMERYYTIRYYWFVPRAESSPHLTSLTRVFTSDTWMCVLLAMFLVSLSLKFLDIFRSTDYSQCFLSTYSIFLNISVKKMPQSHSLRTIFFTWILFSILFMTVFQAFMTSFFTDSGKLHQIDTVEELENSNLNLTTIINKGGEDCWRIFAANKSEFMVFKDRCTMFKYFLKNKNVAILSSEEMLMYNLGLLKKRNRSGSFHKLSNPVMSVHRSLIMDSSSAYMPQVNKVVKRLVQAGIIDKIVESVVDPSGFWKRSRTDDSILDNFVALSLFHTFSSFVYLILGLIISIVVFFGELIVFKFKIRIRIPT</sequence>
<comment type="subcellular location">
    <subcellularLocation>
        <location evidence="1">Cell membrane</location>
        <topology evidence="1">Multi-pass membrane protein</topology>
    </subcellularLocation>
</comment>
<keyword evidence="8" id="KW-0325">Glycoprotein</keyword>
<dbReference type="Pfam" id="PF00060">
    <property type="entry name" value="Lig_chan"/>
    <property type="match status" value="1"/>
</dbReference>
<dbReference type="SUPFAM" id="SSF53850">
    <property type="entry name" value="Periplasmic binding protein-like II"/>
    <property type="match status" value="1"/>
</dbReference>
<evidence type="ECO:0000256" key="2">
    <source>
        <dbReference type="ARBA" id="ARBA00008685"/>
    </source>
</evidence>
<evidence type="ECO:0000256" key="8">
    <source>
        <dbReference type="ARBA" id="ARBA00023180"/>
    </source>
</evidence>